<organism evidence="2 4">
    <name type="scientific">Ruthenibacterium lactatiformans</name>
    <dbReference type="NCBI Taxonomy" id="1550024"/>
    <lineage>
        <taxon>Bacteria</taxon>
        <taxon>Bacillati</taxon>
        <taxon>Bacillota</taxon>
        <taxon>Clostridia</taxon>
        <taxon>Eubacteriales</taxon>
        <taxon>Oscillospiraceae</taxon>
        <taxon>Ruthenibacterium</taxon>
    </lineage>
</organism>
<evidence type="ECO:0000313" key="5">
    <source>
        <dbReference type="Proteomes" id="UP000053433"/>
    </source>
</evidence>
<feature type="chain" id="PRO_5038208742" description="Secreted protein" evidence="1">
    <location>
        <begin position="16"/>
        <end position="74"/>
    </location>
</feature>
<evidence type="ECO:0000313" key="4">
    <source>
        <dbReference type="Proteomes" id="UP000032483"/>
    </source>
</evidence>
<dbReference type="EMBL" id="JXXK01000005">
    <property type="protein sequence ID" value="KJF40656.1"/>
    <property type="molecule type" value="Genomic_DNA"/>
</dbReference>
<proteinExistence type="predicted"/>
<sequence>MVLVFVFFMVQFSLAAVFYPTGAAGPEGWSAQKRGGHKIPRKAQPSKLPVRLFRACKSAAQNGLLCGAGPQRIV</sequence>
<evidence type="ECO:0000313" key="3">
    <source>
        <dbReference type="EMBL" id="KUE76374.1"/>
    </source>
</evidence>
<feature type="signal peptide" evidence="1">
    <location>
        <begin position="1"/>
        <end position="15"/>
    </location>
</feature>
<dbReference type="AlphaFoldDB" id="A0A0D8J277"/>
<accession>A0A0D8J277</accession>
<comment type="caution">
    <text evidence="2">The sequence shown here is derived from an EMBL/GenBank/DDBJ whole genome shotgun (WGS) entry which is preliminary data.</text>
</comment>
<protein>
    <recommendedName>
        <fullName evidence="6">Secreted protein</fullName>
    </recommendedName>
</protein>
<evidence type="ECO:0008006" key="6">
    <source>
        <dbReference type="Google" id="ProtNLM"/>
    </source>
</evidence>
<dbReference type="EMBL" id="LMUA01000010">
    <property type="protein sequence ID" value="KUE76374.1"/>
    <property type="molecule type" value="Genomic_DNA"/>
</dbReference>
<keyword evidence="1" id="KW-0732">Signal</keyword>
<evidence type="ECO:0000256" key="1">
    <source>
        <dbReference type="SAM" id="SignalP"/>
    </source>
</evidence>
<accession>A0A0W7TRH1</accession>
<keyword evidence="4" id="KW-1185">Reference proteome</keyword>
<evidence type="ECO:0000313" key="2">
    <source>
        <dbReference type="EMBL" id="KJF40656.1"/>
    </source>
</evidence>
<dbReference type="Proteomes" id="UP000053433">
    <property type="component" value="Unassembled WGS sequence"/>
</dbReference>
<reference evidence="2" key="1">
    <citation type="submission" date="2015-02" db="EMBL/GenBank/DDBJ databases">
        <title>A novel member of the family Ruminococcaceae isolated from human feces.</title>
        <authorList>
            <person name="Shkoporov A.N."/>
            <person name="Chaplin A.V."/>
            <person name="Motuzova O.V."/>
            <person name="Kafarskaia L.I."/>
            <person name="Khokhlova E.V."/>
            <person name="Efimov B.A."/>
        </authorList>
    </citation>
    <scope>NUCLEOTIDE SEQUENCE [LARGE SCALE GENOMIC DNA]</scope>
    <source>
        <strain evidence="2">585-1</strain>
    </source>
</reference>
<name>A0A0D8J277_9FIRM</name>
<dbReference type="Proteomes" id="UP000032483">
    <property type="component" value="Unassembled WGS sequence"/>
</dbReference>
<gene>
    <name evidence="3" type="ORF">ASJ35_09150</name>
    <name evidence="2" type="ORF">TQ39_05415</name>
</gene>
<reference evidence="3 5" key="2">
    <citation type="submission" date="2015-10" db="EMBL/GenBank/DDBJ databases">
        <title>A novel member of the family Ruminococcaceae isolated from human faeces.</title>
        <authorList>
            <person name="Shkoporov A.N."/>
            <person name="Chaplin A.V."/>
            <person name="Motuzova O.V."/>
            <person name="Kafarskaia L.I."/>
            <person name="Efimov B.A."/>
        </authorList>
    </citation>
    <scope>NUCLEOTIDE SEQUENCE [LARGE SCALE GENOMIC DNA]</scope>
    <source>
        <strain evidence="3 5">668</strain>
    </source>
</reference>